<dbReference type="Proteomes" id="UP000243876">
    <property type="component" value="Unassembled WGS sequence"/>
</dbReference>
<keyword evidence="8" id="KW-0560">Oxidoreductase</keyword>
<organism evidence="15 16">
    <name type="scientific">Sporidiobolus salmonicolor</name>
    <name type="common">Yeast-like fungus</name>
    <name type="synonym">Sporobolomyces salmonicolor</name>
    <dbReference type="NCBI Taxonomy" id="5005"/>
    <lineage>
        <taxon>Eukaryota</taxon>
        <taxon>Fungi</taxon>
        <taxon>Dikarya</taxon>
        <taxon>Basidiomycota</taxon>
        <taxon>Pucciniomycotina</taxon>
        <taxon>Microbotryomycetes</taxon>
        <taxon>Sporidiobolales</taxon>
        <taxon>Sporidiobolaceae</taxon>
        <taxon>Sporobolomyces</taxon>
    </lineage>
</organism>
<evidence type="ECO:0000256" key="4">
    <source>
        <dbReference type="ARBA" id="ARBA00013127"/>
    </source>
</evidence>
<dbReference type="PANTHER" id="PTHR11056:SF4">
    <property type="entry name" value="HOMOGENTISATE 1,2-DIOXYGENASE"/>
    <property type="match status" value="1"/>
</dbReference>
<comment type="cofactor">
    <cofactor evidence="1 12">
        <name>Fe cation</name>
        <dbReference type="ChEBI" id="CHEBI:24875"/>
    </cofactor>
</comment>
<evidence type="ECO:0000259" key="14">
    <source>
        <dbReference type="Pfam" id="PF20510"/>
    </source>
</evidence>
<feature type="non-terminal residue" evidence="15">
    <location>
        <position position="1"/>
    </location>
</feature>
<keyword evidence="10" id="KW-0585">Phenylalanine catabolism</keyword>
<evidence type="ECO:0000256" key="3">
    <source>
        <dbReference type="ARBA" id="ARBA00007757"/>
    </source>
</evidence>
<keyword evidence="16" id="KW-1185">Reference proteome</keyword>
<evidence type="ECO:0000256" key="6">
    <source>
        <dbReference type="ARBA" id="ARBA00022878"/>
    </source>
</evidence>
<keyword evidence="9 12" id="KW-0408">Iron</keyword>
<evidence type="ECO:0000256" key="9">
    <source>
        <dbReference type="ARBA" id="ARBA00023004"/>
    </source>
</evidence>
<comment type="similarity">
    <text evidence="3">Belongs to the homogentisate dioxygenase family.</text>
</comment>
<protein>
    <recommendedName>
        <fullName evidence="4">homogentisate 1,2-dioxygenase</fullName>
        <ecNumber evidence="4">1.13.11.5</ecNumber>
    </recommendedName>
</protein>
<evidence type="ECO:0000256" key="1">
    <source>
        <dbReference type="ARBA" id="ARBA00001962"/>
    </source>
</evidence>
<dbReference type="OrthoDB" id="1689029at2759"/>
<dbReference type="Gene3D" id="2.60.120.10">
    <property type="entry name" value="Jelly Rolls"/>
    <property type="match status" value="1"/>
</dbReference>
<dbReference type="InterPro" id="IPR046451">
    <property type="entry name" value="HgmA_C"/>
</dbReference>
<keyword evidence="5 12" id="KW-0479">Metal-binding</keyword>
<dbReference type="EMBL" id="CENE01000014">
    <property type="protein sequence ID" value="CEQ41468.1"/>
    <property type="molecule type" value="Genomic_DNA"/>
</dbReference>
<evidence type="ECO:0000256" key="12">
    <source>
        <dbReference type="PIRSR" id="PIRSR605708-2"/>
    </source>
</evidence>
<dbReference type="Pfam" id="PF20510">
    <property type="entry name" value="HgmA_N"/>
    <property type="match status" value="1"/>
</dbReference>
<sequence>MATAQQAYSVDRSKQNKGADPYQYQVGFGNSFASEAIPDVLPVGQNSPQKVKFGLYAEQVTATAFVAPRHQNQKLWLYRMRPSVAHQGFVRIPENPDMCSEFSPLNPKVSVSPTQIAWRPFPLPPSSQKVDFVEGLKTIAGTGSPMEKTGLAIHMYLANTSMDKKAFINNDGDMLIVPQQGRLDIQTELGHLMVAPGEICVIQRGLRFKVNLPDGPSRGFIQEIFGTHYKLPELGPLGANGLANARDFEHPVASFEVDQSGWLIVYKLMGTMWACSQEHSPFDVVAWHGNYVPYKYDLSRFCVVGSVSFDHIDPSICACFSFSFHASEVAAADLLHSDFFFFPNSSPWLRHTLYPISRRFVPPLTVCVLTVDSNEPGTPLADLLVFSPRWDVATHTFRPPYFHRNAASEFMAAIFGGYEGRSDDFLPGGASYECGFTPHGVSHEVFKEASEIEQSQPQFISQGTVAVMFESSRQFTLTDYAVNRSGTIHYHEPKMWDPLVSEFVERLDEVNEHLAKHGLPPISKGNATAGNQGLARRTVEGESAMEGSSH</sequence>
<gene>
    <name evidence="15" type="primary">SPOSA6832_03180</name>
</gene>
<evidence type="ECO:0000256" key="5">
    <source>
        <dbReference type="ARBA" id="ARBA00022723"/>
    </source>
</evidence>
<dbReference type="GO" id="GO:0005737">
    <property type="term" value="C:cytoplasm"/>
    <property type="evidence" value="ECO:0007669"/>
    <property type="project" value="TreeGrafter"/>
</dbReference>
<feature type="domain" description="Homogentisate 1,2-dioxygenase C-terminal" evidence="13">
    <location>
        <begin position="362"/>
        <end position="503"/>
    </location>
</feature>
<dbReference type="GO" id="GO:0004411">
    <property type="term" value="F:homogentisate 1,2-dioxygenase activity"/>
    <property type="evidence" value="ECO:0007669"/>
    <property type="project" value="UniProtKB-EC"/>
</dbReference>
<feature type="binding site" evidence="12">
    <location>
        <position position="403"/>
    </location>
    <ligand>
        <name>Fe cation</name>
        <dbReference type="ChEBI" id="CHEBI:24875"/>
    </ligand>
</feature>
<dbReference type="InterPro" id="IPR011051">
    <property type="entry name" value="RmlC_Cupin_sf"/>
</dbReference>
<dbReference type="Pfam" id="PF04209">
    <property type="entry name" value="HgmA_C"/>
    <property type="match status" value="1"/>
</dbReference>
<dbReference type="InterPro" id="IPR005708">
    <property type="entry name" value="Homogentis_dOase"/>
</dbReference>
<reference evidence="16" key="1">
    <citation type="submission" date="2015-02" db="EMBL/GenBank/DDBJ databases">
        <authorList>
            <person name="Gon?alves P."/>
        </authorList>
    </citation>
    <scope>NUCLEOTIDE SEQUENCE [LARGE SCALE GENOMIC DNA]</scope>
</reference>
<evidence type="ECO:0000259" key="13">
    <source>
        <dbReference type="Pfam" id="PF04209"/>
    </source>
</evidence>
<evidence type="ECO:0000256" key="11">
    <source>
        <dbReference type="PIRSR" id="PIRSR605708-1"/>
    </source>
</evidence>
<feature type="domain" description="Homogentisate 1,2-dioxygenase N-terminal" evidence="14">
    <location>
        <begin position="23"/>
        <end position="298"/>
    </location>
</feature>
<accession>A0A0D6ENV4</accession>
<evidence type="ECO:0000256" key="7">
    <source>
        <dbReference type="ARBA" id="ARBA00022964"/>
    </source>
</evidence>
<evidence type="ECO:0000256" key="10">
    <source>
        <dbReference type="ARBA" id="ARBA00023232"/>
    </source>
</evidence>
<dbReference type="GO" id="GO:0006572">
    <property type="term" value="P:L-tyrosine catabolic process"/>
    <property type="evidence" value="ECO:0007669"/>
    <property type="project" value="UniProtKB-KW"/>
</dbReference>
<feature type="active site" description="Proton acceptor" evidence="11">
    <location>
        <position position="311"/>
    </location>
</feature>
<dbReference type="AlphaFoldDB" id="A0A0D6ENV4"/>
<name>A0A0D6ENV4_SPOSA</name>
<keyword evidence="6" id="KW-0828">Tyrosine catabolism</keyword>
<dbReference type="InterPro" id="IPR046452">
    <property type="entry name" value="HgmA_N"/>
</dbReference>
<feature type="binding site" evidence="12">
    <location>
        <position position="439"/>
    </location>
    <ligand>
        <name>Fe cation</name>
        <dbReference type="ChEBI" id="CHEBI:24875"/>
    </ligand>
</feature>
<evidence type="ECO:0000313" key="16">
    <source>
        <dbReference type="Proteomes" id="UP000243876"/>
    </source>
</evidence>
<dbReference type="GO" id="GO:0006559">
    <property type="term" value="P:L-phenylalanine catabolic process"/>
    <property type="evidence" value="ECO:0007669"/>
    <property type="project" value="UniProtKB-UniPathway"/>
</dbReference>
<keyword evidence="7" id="KW-0223">Dioxygenase</keyword>
<dbReference type="CDD" id="cd07000">
    <property type="entry name" value="cupin_HGO_N"/>
    <property type="match status" value="1"/>
</dbReference>
<dbReference type="FunFam" id="2.60.120.10:FF:000034">
    <property type="entry name" value="Homogentisate 1,2-dioxygenase"/>
    <property type="match status" value="1"/>
</dbReference>
<dbReference type="EC" id="1.13.11.5" evidence="4"/>
<dbReference type="PANTHER" id="PTHR11056">
    <property type="entry name" value="HOMOGENTISATE 1,2-DIOXYGENASE"/>
    <property type="match status" value="1"/>
</dbReference>
<dbReference type="UniPathway" id="UPA00139">
    <property type="reaction ID" value="UER00339"/>
</dbReference>
<proteinExistence type="inferred from homology"/>
<dbReference type="InterPro" id="IPR014710">
    <property type="entry name" value="RmlC-like_jellyroll"/>
</dbReference>
<feature type="binding site" evidence="12">
    <location>
        <position position="409"/>
    </location>
    <ligand>
        <name>Fe cation</name>
        <dbReference type="ChEBI" id="CHEBI:24875"/>
    </ligand>
</feature>
<feature type="binding site" evidence="12">
    <location>
        <position position="418"/>
    </location>
    <ligand>
        <name>homogentisate</name>
        <dbReference type="ChEBI" id="CHEBI:16169"/>
    </ligand>
</feature>
<dbReference type="GO" id="GO:0046872">
    <property type="term" value="F:metal ion binding"/>
    <property type="evidence" value="ECO:0007669"/>
    <property type="project" value="UniProtKB-KW"/>
</dbReference>
<evidence type="ECO:0000256" key="2">
    <source>
        <dbReference type="ARBA" id="ARBA00004704"/>
    </source>
</evidence>
<evidence type="ECO:0000256" key="8">
    <source>
        <dbReference type="ARBA" id="ARBA00023002"/>
    </source>
</evidence>
<evidence type="ECO:0000313" key="15">
    <source>
        <dbReference type="EMBL" id="CEQ41468.1"/>
    </source>
</evidence>
<feature type="binding site" evidence="12">
    <location>
        <position position="439"/>
    </location>
    <ligand>
        <name>homogentisate</name>
        <dbReference type="ChEBI" id="CHEBI:16169"/>
    </ligand>
</feature>
<comment type="pathway">
    <text evidence="2">Amino-acid degradation; L-phenylalanine degradation; acetoacetate and fumarate from L-phenylalanine: step 4/6.</text>
</comment>
<dbReference type="SUPFAM" id="SSF51182">
    <property type="entry name" value="RmlC-like cupins"/>
    <property type="match status" value="2"/>
</dbReference>